<proteinExistence type="predicted"/>
<dbReference type="AlphaFoldDB" id="A0A8H3X9R4"/>
<dbReference type="EMBL" id="WTPW01001457">
    <property type="protein sequence ID" value="KAF0434221.1"/>
    <property type="molecule type" value="Genomic_DNA"/>
</dbReference>
<sequence>MNSDLQERPSAINIYSTINSWLNNIDISNGIKDWFEKTASSNDNEFKDLLKKIAGSNDNKFKDLLDKIDDDNEIKGWLEKIAYSNDNEIKDWCIKLASSNDFNEIKNLLEKIASNEIAKQFLDADKVIKSLPISKHSDEMYTSSIISTKLISKAIKAQTDSAQVNLDITEI</sequence>
<evidence type="ECO:0000313" key="2">
    <source>
        <dbReference type="Proteomes" id="UP000439903"/>
    </source>
</evidence>
<dbReference type="OrthoDB" id="10458111at2759"/>
<comment type="caution">
    <text evidence="1">The sequence shown here is derived from an EMBL/GenBank/DDBJ whole genome shotgun (WGS) entry which is preliminary data.</text>
</comment>
<reference evidence="1 2" key="1">
    <citation type="journal article" date="2019" name="Environ. Microbiol.">
        <title>At the nexus of three kingdoms: the genome of the mycorrhizal fungus Gigaspora margarita provides insights into plant, endobacterial and fungal interactions.</title>
        <authorList>
            <person name="Venice F."/>
            <person name="Ghignone S."/>
            <person name="Salvioli di Fossalunga A."/>
            <person name="Amselem J."/>
            <person name="Novero M."/>
            <person name="Xianan X."/>
            <person name="Sedzielewska Toro K."/>
            <person name="Morin E."/>
            <person name="Lipzen A."/>
            <person name="Grigoriev I.V."/>
            <person name="Henrissat B."/>
            <person name="Martin F.M."/>
            <person name="Bonfante P."/>
        </authorList>
    </citation>
    <scope>NUCLEOTIDE SEQUENCE [LARGE SCALE GENOMIC DNA]</scope>
    <source>
        <strain evidence="1 2">BEG34</strain>
    </source>
</reference>
<protein>
    <submittedName>
        <fullName evidence="1">Uncharacterized protein</fullName>
    </submittedName>
</protein>
<evidence type="ECO:0000313" key="1">
    <source>
        <dbReference type="EMBL" id="KAF0434221.1"/>
    </source>
</evidence>
<name>A0A8H3X9R4_GIGMA</name>
<accession>A0A8H3X9R4</accession>
<organism evidence="1 2">
    <name type="scientific">Gigaspora margarita</name>
    <dbReference type="NCBI Taxonomy" id="4874"/>
    <lineage>
        <taxon>Eukaryota</taxon>
        <taxon>Fungi</taxon>
        <taxon>Fungi incertae sedis</taxon>
        <taxon>Mucoromycota</taxon>
        <taxon>Glomeromycotina</taxon>
        <taxon>Glomeromycetes</taxon>
        <taxon>Diversisporales</taxon>
        <taxon>Gigasporaceae</taxon>
        <taxon>Gigaspora</taxon>
    </lineage>
</organism>
<gene>
    <name evidence="1" type="ORF">F8M41_004913</name>
</gene>
<keyword evidence="2" id="KW-1185">Reference proteome</keyword>
<dbReference type="Proteomes" id="UP000439903">
    <property type="component" value="Unassembled WGS sequence"/>
</dbReference>